<evidence type="ECO:0000256" key="14">
    <source>
        <dbReference type="ARBA" id="ARBA00039009"/>
    </source>
</evidence>
<evidence type="ECO:0000256" key="15">
    <source>
        <dbReference type="ARBA" id="ARBA00048477"/>
    </source>
</evidence>
<dbReference type="GO" id="GO:0006637">
    <property type="term" value="P:acyl-CoA metabolic process"/>
    <property type="evidence" value="ECO:0007669"/>
    <property type="project" value="TreeGrafter"/>
</dbReference>
<keyword evidence="18" id="KW-1185">Reference proteome</keyword>
<evidence type="ECO:0000259" key="16">
    <source>
        <dbReference type="Pfam" id="PF00501"/>
    </source>
</evidence>
<protein>
    <recommendedName>
        <fullName evidence="14">medium-chain acyl-CoA ligase</fullName>
        <ecNumber evidence="14">6.2.1.2</ecNumber>
    </recommendedName>
</protein>
<evidence type="ECO:0000256" key="13">
    <source>
        <dbReference type="ARBA" id="ARBA00023128"/>
    </source>
</evidence>
<dbReference type="FunFam" id="3.40.50.12780:FF:000007">
    <property type="entry name" value="Acyl-coenzyme A synthetase ACSM2A, mitochondrial"/>
    <property type="match status" value="1"/>
</dbReference>
<dbReference type="GO" id="GO:0004321">
    <property type="term" value="F:fatty-acyl-CoA synthase activity"/>
    <property type="evidence" value="ECO:0007669"/>
    <property type="project" value="TreeGrafter"/>
</dbReference>
<dbReference type="GeneTree" id="ENSGT00940000165168"/>
<accession>A0A2K6FIA7</accession>
<keyword evidence="10" id="KW-0460">Magnesium</keyword>
<name>A0A2K6FIA7_PROCO</name>
<evidence type="ECO:0000256" key="11">
    <source>
        <dbReference type="ARBA" id="ARBA00022946"/>
    </source>
</evidence>
<dbReference type="GO" id="GO:0006633">
    <property type="term" value="P:fatty acid biosynthetic process"/>
    <property type="evidence" value="ECO:0007669"/>
    <property type="project" value="TreeGrafter"/>
</dbReference>
<gene>
    <name evidence="17" type="primary">ACSM6</name>
</gene>
<keyword evidence="6" id="KW-0479">Metal-binding</keyword>
<evidence type="ECO:0000256" key="8">
    <source>
        <dbReference type="ARBA" id="ARBA00022832"/>
    </source>
</evidence>
<dbReference type="OrthoDB" id="10253869at2759"/>
<evidence type="ECO:0000256" key="12">
    <source>
        <dbReference type="ARBA" id="ARBA00023098"/>
    </source>
</evidence>
<evidence type="ECO:0000256" key="1">
    <source>
        <dbReference type="ARBA" id="ARBA00001936"/>
    </source>
</evidence>
<keyword evidence="13" id="KW-0496">Mitochondrion</keyword>
<reference evidence="17" key="2">
    <citation type="submission" date="2025-09" db="UniProtKB">
        <authorList>
            <consortium name="Ensembl"/>
        </authorList>
    </citation>
    <scope>IDENTIFICATION</scope>
</reference>
<dbReference type="Proteomes" id="UP000233160">
    <property type="component" value="Unassembled WGS sequence"/>
</dbReference>
<evidence type="ECO:0000313" key="17">
    <source>
        <dbReference type="Ensembl" id="ENSPCOP00000013708.1"/>
    </source>
</evidence>
<dbReference type="GO" id="GO:0031956">
    <property type="term" value="F:medium-chain fatty acid-CoA ligase activity"/>
    <property type="evidence" value="ECO:0007669"/>
    <property type="project" value="UniProtKB-EC"/>
</dbReference>
<dbReference type="SUPFAM" id="SSF56801">
    <property type="entry name" value="Acetyl-CoA synthetase-like"/>
    <property type="match status" value="1"/>
</dbReference>
<evidence type="ECO:0000256" key="2">
    <source>
        <dbReference type="ARBA" id="ARBA00001946"/>
    </source>
</evidence>
<dbReference type="PANTHER" id="PTHR43605">
    <property type="entry name" value="ACYL-COENZYME A SYNTHETASE"/>
    <property type="match status" value="1"/>
</dbReference>
<keyword evidence="8" id="KW-0276">Fatty acid metabolism</keyword>
<keyword evidence="11" id="KW-0809">Transit peptide</keyword>
<comment type="cofactor">
    <cofactor evidence="2">
        <name>Mg(2+)</name>
        <dbReference type="ChEBI" id="CHEBI:18420"/>
    </cofactor>
</comment>
<keyword evidence="9" id="KW-0067">ATP-binding</keyword>
<dbReference type="KEGG" id="pcoq:105810916"/>
<dbReference type="GO" id="GO:0046872">
    <property type="term" value="F:metal ion binding"/>
    <property type="evidence" value="ECO:0007669"/>
    <property type="project" value="UniProtKB-KW"/>
</dbReference>
<organism evidence="17 18">
    <name type="scientific">Propithecus coquereli</name>
    <name type="common">Coquerel's sifaka</name>
    <name type="synonym">Propithecus verreauxi coquereli</name>
    <dbReference type="NCBI Taxonomy" id="379532"/>
    <lineage>
        <taxon>Eukaryota</taxon>
        <taxon>Metazoa</taxon>
        <taxon>Chordata</taxon>
        <taxon>Craniata</taxon>
        <taxon>Vertebrata</taxon>
        <taxon>Euteleostomi</taxon>
        <taxon>Mammalia</taxon>
        <taxon>Eutheria</taxon>
        <taxon>Euarchontoglires</taxon>
        <taxon>Primates</taxon>
        <taxon>Strepsirrhini</taxon>
        <taxon>Lemuriformes</taxon>
        <taxon>Indriidae</taxon>
        <taxon>Propithecus</taxon>
    </lineage>
</organism>
<evidence type="ECO:0000256" key="3">
    <source>
        <dbReference type="ARBA" id="ARBA00004173"/>
    </source>
</evidence>
<dbReference type="Gene3D" id="3.40.50.12780">
    <property type="entry name" value="N-terminal domain of ligase-like"/>
    <property type="match status" value="1"/>
</dbReference>
<comment type="similarity">
    <text evidence="4">Belongs to the ATP-dependent AMP-binding enzyme family.</text>
</comment>
<dbReference type="EC" id="6.2.1.2" evidence="14"/>
<dbReference type="GO" id="GO:0005759">
    <property type="term" value="C:mitochondrial matrix"/>
    <property type="evidence" value="ECO:0007669"/>
    <property type="project" value="TreeGrafter"/>
</dbReference>
<keyword evidence="5" id="KW-0436">Ligase</keyword>
<dbReference type="STRING" id="379532.ENSPCOP00000013708"/>
<feature type="domain" description="AMP-dependent synthetase/ligase" evidence="16">
    <location>
        <begin position="78"/>
        <end position="419"/>
    </location>
</feature>
<sequence>MLSQVQLFSLVRCSRLGCGPCCQPKRKFAAQTIKYSGSRLLGQAVPQHFNFATDVLDQWSQLEKDGLRGPYPALWEVDAKGEEDKWSFERMACLSQKAASILSDTCALGRRDQLMIILPPTAETYWICLACVRLGITFVPGTPQLTAKEILYRLRMTRAQGIVANETMAPVVDSVMSDCPALKTKLLVSDQSYDGWLNFRELIQVAPPKQTFMGTKSQDPMAIFFTNRTMGAPKLVEYSQYGLGMEFSQASRRWMDLQPTDVLWSLGDIFGGTLSLSTVLGAWLQGACVFLYHMPTFCPEAVLNALSRFPVTTLSGKPGMYQELLQHKHFASYRFKSLKHCVAAGGSISPGQIEDWKRITNLDIYEGYGQTETGLLCATSKRMKLKPGSLGKPLPPYIVQIVDENSNILPTGEEGNIAVCITLNQPASVYCPHMVSWEEYASARSQMLYLTGDRGIMDEDGYFWLTGRADGVANALRHRL</sequence>
<comment type="cofactor">
    <cofactor evidence="1">
        <name>Mn(2+)</name>
        <dbReference type="ChEBI" id="CHEBI:29035"/>
    </cofactor>
</comment>
<proteinExistence type="inferred from homology"/>
<evidence type="ECO:0000256" key="6">
    <source>
        <dbReference type="ARBA" id="ARBA00022723"/>
    </source>
</evidence>
<dbReference type="Pfam" id="PF00501">
    <property type="entry name" value="AMP-binding"/>
    <property type="match status" value="1"/>
</dbReference>
<dbReference type="InterPro" id="IPR051087">
    <property type="entry name" value="Mitochondrial_ACSM"/>
</dbReference>
<dbReference type="PANTHER" id="PTHR43605:SF1">
    <property type="entry name" value="ACYL-COENZYME A SYNTHETASE ACSM6, MITOCHONDRIAL"/>
    <property type="match status" value="1"/>
</dbReference>
<dbReference type="RefSeq" id="XP_012500419.1">
    <property type="nucleotide sequence ID" value="XM_012644965.1"/>
</dbReference>
<keyword evidence="12" id="KW-0443">Lipid metabolism</keyword>
<dbReference type="InterPro" id="IPR042099">
    <property type="entry name" value="ANL_N_sf"/>
</dbReference>
<evidence type="ECO:0000313" key="18">
    <source>
        <dbReference type="Proteomes" id="UP000233160"/>
    </source>
</evidence>
<keyword evidence="7" id="KW-0547">Nucleotide-binding</keyword>
<reference evidence="17" key="1">
    <citation type="submission" date="2025-08" db="UniProtKB">
        <authorList>
            <consortium name="Ensembl"/>
        </authorList>
    </citation>
    <scope>IDENTIFICATION</scope>
</reference>
<comment type="catalytic activity">
    <reaction evidence="15">
        <text>a medium-chain fatty acid + ATP + CoA = a medium-chain fatty acyl-CoA + AMP + diphosphate</text>
        <dbReference type="Rhea" id="RHEA:48340"/>
        <dbReference type="ChEBI" id="CHEBI:30616"/>
        <dbReference type="ChEBI" id="CHEBI:33019"/>
        <dbReference type="ChEBI" id="CHEBI:57287"/>
        <dbReference type="ChEBI" id="CHEBI:59558"/>
        <dbReference type="ChEBI" id="CHEBI:90546"/>
        <dbReference type="ChEBI" id="CHEBI:456215"/>
        <dbReference type="EC" id="6.2.1.2"/>
    </reaction>
    <physiologicalReaction direction="left-to-right" evidence="15">
        <dbReference type="Rhea" id="RHEA:48341"/>
    </physiologicalReaction>
</comment>
<comment type="subcellular location">
    <subcellularLocation>
        <location evidence="3">Mitochondrion</location>
    </subcellularLocation>
</comment>
<dbReference type="InterPro" id="IPR000873">
    <property type="entry name" value="AMP-dep_synth/lig_dom"/>
</dbReference>
<dbReference type="Ensembl" id="ENSPCOT00000024312.1">
    <property type="protein sequence ID" value="ENSPCOP00000013708.1"/>
    <property type="gene ID" value="ENSPCOG00000018498.1"/>
</dbReference>
<evidence type="ECO:0000256" key="9">
    <source>
        <dbReference type="ARBA" id="ARBA00022840"/>
    </source>
</evidence>
<evidence type="ECO:0000256" key="5">
    <source>
        <dbReference type="ARBA" id="ARBA00022598"/>
    </source>
</evidence>
<evidence type="ECO:0000256" key="10">
    <source>
        <dbReference type="ARBA" id="ARBA00022842"/>
    </source>
</evidence>
<dbReference type="AlphaFoldDB" id="A0A2K6FIA7"/>
<evidence type="ECO:0000256" key="4">
    <source>
        <dbReference type="ARBA" id="ARBA00006432"/>
    </source>
</evidence>
<evidence type="ECO:0000256" key="7">
    <source>
        <dbReference type="ARBA" id="ARBA00022741"/>
    </source>
</evidence>
<dbReference type="CTD" id="142827"/>
<dbReference type="GO" id="GO:0005524">
    <property type="term" value="F:ATP binding"/>
    <property type="evidence" value="ECO:0007669"/>
    <property type="project" value="UniProtKB-KW"/>
</dbReference>
<dbReference type="OMA" id="FGACCYP"/>
<dbReference type="GeneID" id="105810916"/>